<dbReference type="Proteomes" id="UP000436989">
    <property type="component" value="Unassembled WGS sequence"/>
</dbReference>
<protein>
    <submittedName>
        <fullName evidence="1">Putative selenoprotein</fullName>
    </submittedName>
</protein>
<reference evidence="1 2" key="1">
    <citation type="submission" date="2019-12" db="EMBL/GenBank/DDBJ databases">
        <authorList>
            <person name="Shi Y."/>
        </authorList>
    </citation>
    <scope>NUCLEOTIDE SEQUENCE [LARGE SCALE GENOMIC DNA]</scope>
    <source>
        <strain evidence="1 2">JCM 17929</strain>
    </source>
</reference>
<dbReference type="Pfam" id="PF04328">
    <property type="entry name" value="Sel_put"/>
    <property type="match status" value="1"/>
</dbReference>
<name>A0A6N8GPE6_9MICC</name>
<accession>A0A6N8GPE6</accession>
<evidence type="ECO:0000313" key="1">
    <source>
        <dbReference type="EMBL" id="MUN64042.1"/>
    </source>
</evidence>
<proteinExistence type="predicted"/>
<dbReference type="EMBL" id="WOGU01000010">
    <property type="protein sequence ID" value="MUN64042.1"/>
    <property type="molecule type" value="Genomic_DNA"/>
</dbReference>
<dbReference type="RefSeq" id="WP_156269903.1">
    <property type="nucleotide sequence ID" value="NZ_WOGU01000010.1"/>
</dbReference>
<comment type="caution">
    <text evidence="1">The sequence shown here is derived from an EMBL/GenBank/DDBJ whole genome shotgun (WGS) entry which is preliminary data.</text>
</comment>
<evidence type="ECO:0000313" key="2">
    <source>
        <dbReference type="Proteomes" id="UP000436989"/>
    </source>
</evidence>
<organism evidence="1 2">
    <name type="scientific">Kocuria sediminis</name>
    <dbReference type="NCBI Taxonomy" id="1038857"/>
    <lineage>
        <taxon>Bacteria</taxon>
        <taxon>Bacillati</taxon>
        <taxon>Actinomycetota</taxon>
        <taxon>Actinomycetes</taxon>
        <taxon>Micrococcales</taxon>
        <taxon>Micrococcaceae</taxon>
        <taxon>Kocuria</taxon>
    </lineage>
</organism>
<gene>
    <name evidence="1" type="ORF">GMA12_12990</name>
</gene>
<keyword evidence="2" id="KW-1185">Reference proteome</keyword>
<dbReference type="AlphaFoldDB" id="A0A6N8GPE6"/>
<dbReference type="InterPro" id="IPR007423">
    <property type="entry name" value="Sel_put"/>
</dbReference>
<sequence length="74" mass="8546">MADTSALRRELRHGLRRLADGIGRAGRAALTGDKYEHYLKYHASTGCEHPPMTEAQFWRDYHTWQDDNPQGRCC</sequence>